<comment type="caution">
    <text evidence="3">The sequence shown here is derived from an EMBL/GenBank/DDBJ whole genome shotgun (WGS) entry which is preliminary data.</text>
</comment>
<dbReference type="CDD" id="cd13578">
    <property type="entry name" value="PBP2_Bug27"/>
    <property type="match status" value="1"/>
</dbReference>
<evidence type="ECO:0008006" key="5">
    <source>
        <dbReference type="Google" id="ProtNLM"/>
    </source>
</evidence>
<feature type="signal peptide" evidence="2">
    <location>
        <begin position="1"/>
        <end position="30"/>
    </location>
</feature>
<organism evidence="3 4">
    <name type="scientific">Rhodoplanes serenus</name>
    <dbReference type="NCBI Taxonomy" id="200615"/>
    <lineage>
        <taxon>Bacteria</taxon>
        <taxon>Pseudomonadati</taxon>
        <taxon>Pseudomonadota</taxon>
        <taxon>Alphaproteobacteria</taxon>
        <taxon>Hyphomicrobiales</taxon>
        <taxon>Nitrobacteraceae</taxon>
        <taxon>Rhodoplanes</taxon>
    </lineage>
</organism>
<name>A0A3S4BER0_9BRAD</name>
<keyword evidence="4" id="KW-1185">Reference proteome</keyword>
<dbReference type="Proteomes" id="UP000289200">
    <property type="component" value="Unassembled WGS sequence"/>
</dbReference>
<keyword evidence="2" id="KW-0732">Signal</keyword>
<evidence type="ECO:0000256" key="1">
    <source>
        <dbReference type="ARBA" id="ARBA00006987"/>
    </source>
</evidence>
<dbReference type="AlphaFoldDB" id="A0A3S4BER0"/>
<dbReference type="EMBL" id="UWOC01000110">
    <property type="protein sequence ID" value="VCU08094.1"/>
    <property type="molecule type" value="Genomic_DNA"/>
</dbReference>
<dbReference type="PIRSF" id="PIRSF017082">
    <property type="entry name" value="YflP"/>
    <property type="match status" value="1"/>
</dbReference>
<proteinExistence type="inferred from homology"/>
<dbReference type="OrthoDB" id="7375033at2"/>
<protein>
    <recommendedName>
        <fullName evidence="5">Tripartite tricarboxylate transporter substrate binding protein</fullName>
    </recommendedName>
</protein>
<comment type="similarity">
    <text evidence="1">Belongs to the UPF0065 (bug) family.</text>
</comment>
<accession>A0A3S4BER0</accession>
<dbReference type="RefSeq" id="WP_129608223.1">
    <property type="nucleotide sequence ID" value="NZ_UWOC01000110.1"/>
</dbReference>
<evidence type="ECO:0000313" key="4">
    <source>
        <dbReference type="Proteomes" id="UP000289200"/>
    </source>
</evidence>
<dbReference type="Gene3D" id="3.40.190.10">
    <property type="entry name" value="Periplasmic binding protein-like II"/>
    <property type="match status" value="1"/>
</dbReference>
<reference evidence="4" key="1">
    <citation type="submission" date="2018-10" db="EMBL/GenBank/DDBJ databases">
        <authorList>
            <person name="Peiro R."/>
            <person name="Begona"/>
            <person name="Cbmso G."/>
            <person name="Lopez M."/>
            <person name="Gonzalez S."/>
            <person name="Sacristan E."/>
            <person name="Castillo E."/>
        </authorList>
    </citation>
    <scope>NUCLEOTIDE SEQUENCE [LARGE SCALE GENOMIC DNA]</scope>
</reference>
<feature type="chain" id="PRO_5018761658" description="Tripartite tricarboxylate transporter substrate binding protein" evidence="2">
    <location>
        <begin position="31"/>
        <end position="330"/>
    </location>
</feature>
<sequence>MTIALRGLRLALMLAAAVLLLAAAPRSGSAQDYPNRVIKLVVPTPPGGMADLLGRVIATKIAENTKATVIVENKTGAAGLIAADMVAHSPPDGYTVFLTYHATQSILHLITAKMTYDPVKDFVPIIYVAIAPNVLIINPALPAKSVQELVAYAKANPGKLTYASQGKGTTGHLGGEMFKQAAGMEITHVPYRGAAPALQDLIGGQVSMMFDIVPLAREHITAGKVRALAVTSAQRSPVLPDVPTTTEVGMPEVQGGAWWGLVAPAGTPKPIVDWLNTETRKAFASPEVRDRLTEQGLTFFLGTPEQLAEHAAAETRRWGAVIEKAGIKPE</sequence>
<dbReference type="InterPro" id="IPR005064">
    <property type="entry name" value="BUG"/>
</dbReference>
<evidence type="ECO:0000313" key="3">
    <source>
        <dbReference type="EMBL" id="VCU08094.1"/>
    </source>
</evidence>
<dbReference type="PANTHER" id="PTHR42928">
    <property type="entry name" value="TRICARBOXYLATE-BINDING PROTEIN"/>
    <property type="match status" value="1"/>
</dbReference>
<dbReference type="SUPFAM" id="SSF53850">
    <property type="entry name" value="Periplasmic binding protein-like II"/>
    <property type="match status" value="1"/>
</dbReference>
<gene>
    <name evidence="3" type="ORF">RHODGE_RHODGE_01229</name>
</gene>
<dbReference type="PANTHER" id="PTHR42928:SF5">
    <property type="entry name" value="BLR1237 PROTEIN"/>
    <property type="match status" value="1"/>
</dbReference>
<dbReference type="InterPro" id="IPR042100">
    <property type="entry name" value="Bug_dom1"/>
</dbReference>
<dbReference type="Pfam" id="PF03401">
    <property type="entry name" value="TctC"/>
    <property type="match status" value="1"/>
</dbReference>
<evidence type="ECO:0000256" key="2">
    <source>
        <dbReference type="SAM" id="SignalP"/>
    </source>
</evidence>
<dbReference type="Gene3D" id="3.40.190.150">
    <property type="entry name" value="Bordetella uptake gene, domain 1"/>
    <property type="match status" value="1"/>
</dbReference>